<feature type="transmembrane region" description="Helical" evidence="1">
    <location>
        <begin position="70"/>
        <end position="90"/>
    </location>
</feature>
<protein>
    <submittedName>
        <fullName evidence="2">Uncharacterized protein</fullName>
    </submittedName>
</protein>
<dbReference type="Proteomes" id="UP001373496">
    <property type="component" value="Unassembled WGS sequence"/>
</dbReference>
<evidence type="ECO:0000313" key="2">
    <source>
        <dbReference type="EMBL" id="MEI4281392.1"/>
    </source>
</evidence>
<feature type="transmembrane region" description="Helical" evidence="1">
    <location>
        <begin position="46"/>
        <end position="65"/>
    </location>
</feature>
<organism evidence="2 3">
    <name type="scientific">Klenkia terrae</name>
    <dbReference type="NCBI Taxonomy" id="1052259"/>
    <lineage>
        <taxon>Bacteria</taxon>
        <taxon>Bacillati</taxon>
        <taxon>Actinomycetota</taxon>
        <taxon>Actinomycetes</taxon>
        <taxon>Geodermatophilales</taxon>
        <taxon>Geodermatophilaceae</taxon>
        <taxon>Klenkia</taxon>
    </lineage>
</organism>
<keyword evidence="1" id="KW-1133">Transmembrane helix</keyword>
<reference evidence="2 3" key="1">
    <citation type="submission" date="2024-03" db="EMBL/GenBank/DDBJ databases">
        <title>Draft genome sequence of Klenkia terrae.</title>
        <authorList>
            <person name="Duangmal K."/>
            <person name="Chantavorakit T."/>
        </authorList>
    </citation>
    <scope>NUCLEOTIDE SEQUENCE [LARGE SCALE GENOMIC DNA]</scope>
    <source>
        <strain evidence="2 3">JCM 17786</strain>
    </source>
</reference>
<dbReference type="RefSeq" id="WP_336393075.1">
    <property type="nucleotide sequence ID" value="NZ_JBAPLV010000049.1"/>
</dbReference>
<keyword evidence="3" id="KW-1185">Reference proteome</keyword>
<comment type="caution">
    <text evidence="2">The sequence shown here is derived from an EMBL/GenBank/DDBJ whole genome shotgun (WGS) entry which is preliminary data.</text>
</comment>
<evidence type="ECO:0000256" key="1">
    <source>
        <dbReference type="SAM" id="Phobius"/>
    </source>
</evidence>
<keyword evidence="1" id="KW-0472">Membrane</keyword>
<proteinExistence type="predicted"/>
<sequence length="124" mass="12523">MRRLPTAAAVVVLAALTAAVHLAVLGWDTGYDVDATTGQVSGPYAVWQVALAGALLLLLGLAAAWRGPAWLVAVVPVVFTVAWAVSAASAPDGDGLWPVGAALVAVGTGIGAWVCQRVVGVVRR</sequence>
<gene>
    <name evidence="2" type="ORF">UXQ13_23160</name>
</gene>
<name>A0ABU8ECP2_9ACTN</name>
<keyword evidence="1" id="KW-0812">Transmembrane</keyword>
<feature type="transmembrane region" description="Helical" evidence="1">
    <location>
        <begin position="96"/>
        <end position="115"/>
    </location>
</feature>
<dbReference type="EMBL" id="JBAPLV010000049">
    <property type="protein sequence ID" value="MEI4281392.1"/>
    <property type="molecule type" value="Genomic_DNA"/>
</dbReference>
<accession>A0ABU8ECP2</accession>
<evidence type="ECO:0000313" key="3">
    <source>
        <dbReference type="Proteomes" id="UP001373496"/>
    </source>
</evidence>